<feature type="active site" evidence="4">
    <location>
        <position position="602"/>
    </location>
</feature>
<dbReference type="InterPro" id="IPR036116">
    <property type="entry name" value="FN3_sf"/>
</dbReference>
<dbReference type="GO" id="GO:0030246">
    <property type="term" value="F:carbohydrate binding"/>
    <property type="evidence" value="ECO:0007669"/>
    <property type="project" value="InterPro"/>
</dbReference>
<dbReference type="Gene3D" id="2.60.40.1080">
    <property type="match status" value="1"/>
</dbReference>
<dbReference type="PROSITE" id="PS50853">
    <property type="entry name" value="FN3"/>
    <property type="match status" value="1"/>
</dbReference>
<dbReference type="Pfam" id="PF22637">
    <property type="entry name" value="CBM_4_9_1"/>
    <property type="match status" value="1"/>
</dbReference>
<organism evidence="9 10">
    <name type="scientific">Paenibacillus aquistagni</name>
    <dbReference type="NCBI Taxonomy" id="1852522"/>
    <lineage>
        <taxon>Bacteria</taxon>
        <taxon>Bacillati</taxon>
        <taxon>Bacillota</taxon>
        <taxon>Bacilli</taxon>
        <taxon>Bacillales</taxon>
        <taxon>Paenibacillaceae</taxon>
        <taxon>Paenibacillus</taxon>
    </lineage>
</organism>
<gene>
    <name evidence="9" type="ORF">SAMN06295960_4688</name>
</gene>
<keyword evidence="10" id="KW-1185">Reference proteome</keyword>
<protein>
    <submittedName>
        <fullName evidence="9">Fibronectin type III domain-containing protein</fullName>
    </submittedName>
</protein>
<dbReference type="Pfam" id="PF08124">
    <property type="entry name" value="Lyase_8_N"/>
    <property type="match status" value="1"/>
</dbReference>
<dbReference type="Pfam" id="PF00395">
    <property type="entry name" value="SLH"/>
    <property type="match status" value="3"/>
</dbReference>
<dbReference type="InterPro" id="IPR003961">
    <property type="entry name" value="FN3_dom"/>
</dbReference>
<feature type="region of interest" description="Disordered" evidence="5">
    <location>
        <begin position="1243"/>
        <end position="1287"/>
    </location>
</feature>
<dbReference type="InterPro" id="IPR013783">
    <property type="entry name" value="Ig-like_fold"/>
</dbReference>
<dbReference type="SMART" id="SM00060">
    <property type="entry name" value="FN3"/>
    <property type="match status" value="1"/>
</dbReference>
<dbReference type="InterPro" id="IPR054563">
    <property type="entry name" value="HylB-like_N"/>
</dbReference>
<dbReference type="EMBL" id="FXAZ01000009">
    <property type="protein sequence ID" value="SMG58382.1"/>
    <property type="molecule type" value="Genomic_DNA"/>
</dbReference>
<evidence type="ECO:0000256" key="5">
    <source>
        <dbReference type="SAM" id="MobiDB-lite"/>
    </source>
</evidence>
<evidence type="ECO:0000256" key="2">
    <source>
        <dbReference type="ARBA" id="ARBA00022729"/>
    </source>
</evidence>
<dbReference type="Gene3D" id="2.60.120.260">
    <property type="entry name" value="Galactose-binding domain-like"/>
    <property type="match status" value="1"/>
</dbReference>
<dbReference type="InterPro" id="IPR011071">
    <property type="entry name" value="Lyase_8-like_C"/>
</dbReference>
<dbReference type="SUPFAM" id="SSF48230">
    <property type="entry name" value="Chondroitin AC/alginate lyase"/>
    <property type="match status" value="1"/>
</dbReference>
<dbReference type="Gene3D" id="2.60.220.10">
    <property type="entry name" value="Polysaccharide lyase family 8-like, C-terminal"/>
    <property type="match status" value="1"/>
</dbReference>
<feature type="signal peptide" evidence="6">
    <location>
        <begin position="1"/>
        <end position="27"/>
    </location>
</feature>
<dbReference type="SUPFAM" id="SSF74650">
    <property type="entry name" value="Galactose mutarotase-like"/>
    <property type="match status" value="1"/>
</dbReference>
<evidence type="ECO:0000256" key="1">
    <source>
        <dbReference type="ARBA" id="ARBA00006699"/>
    </source>
</evidence>
<feature type="compositionally biased region" description="Low complexity" evidence="5">
    <location>
        <begin position="1243"/>
        <end position="1256"/>
    </location>
</feature>
<evidence type="ECO:0000259" key="7">
    <source>
        <dbReference type="PROSITE" id="PS50853"/>
    </source>
</evidence>
<dbReference type="Pfam" id="PF02278">
    <property type="entry name" value="Lyase_8"/>
    <property type="match status" value="1"/>
</dbReference>
<dbReference type="InterPro" id="IPR008964">
    <property type="entry name" value="Invasin/intimin_cell_adhesion"/>
</dbReference>
<feature type="compositionally biased region" description="Pro residues" evidence="5">
    <location>
        <begin position="1257"/>
        <end position="1270"/>
    </location>
</feature>
<dbReference type="GO" id="GO:0016837">
    <property type="term" value="F:carbon-oxygen lyase activity, acting on polysaccharides"/>
    <property type="evidence" value="ECO:0007669"/>
    <property type="project" value="UniProtKB-ARBA"/>
</dbReference>
<evidence type="ECO:0000256" key="4">
    <source>
        <dbReference type="PIRSR" id="PIRSR638970-1"/>
    </source>
</evidence>
<dbReference type="PANTHER" id="PTHR38481">
    <property type="entry name" value="HYALURONATE LYASE"/>
    <property type="match status" value="1"/>
</dbReference>
<dbReference type="InterPro" id="IPR004103">
    <property type="entry name" value="Lyase_8_C"/>
</dbReference>
<feature type="chain" id="PRO_5012259566" evidence="6">
    <location>
        <begin position="28"/>
        <end position="1467"/>
    </location>
</feature>
<evidence type="ECO:0000259" key="8">
    <source>
        <dbReference type="PROSITE" id="PS51272"/>
    </source>
</evidence>
<feature type="domain" description="SLH" evidence="8">
    <location>
        <begin position="1287"/>
        <end position="1347"/>
    </location>
</feature>
<evidence type="ECO:0000256" key="6">
    <source>
        <dbReference type="SAM" id="SignalP"/>
    </source>
</evidence>
<dbReference type="CDD" id="cd00063">
    <property type="entry name" value="FN3"/>
    <property type="match status" value="1"/>
</dbReference>
<dbReference type="InterPro" id="IPR038970">
    <property type="entry name" value="Lyase_8"/>
</dbReference>
<dbReference type="SUPFAM" id="SSF49863">
    <property type="entry name" value="Hyaluronate lyase-like, C-terminal domain"/>
    <property type="match status" value="1"/>
</dbReference>
<dbReference type="Gene3D" id="2.70.98.10">
    <property type="match status" value="1"/>
</dbReference>
<evidence type="ECO:0000313" key="10">
    <source>
        <dbReference type="Proteomes" id="UP000193834"/>
    </source>
</evidence>
<dbReference type="InterPro" id="IPR001119">
    <property type="entry name" value="SLH_dom"/>
</dbReference>
<feature type="domain" description="Fibronectin type-III" evidence="7">
    <location>
        <begin position="1157"/>
        <end position="1247"/>
    </location>
</feature>
<dbReference type="InterPro" id="IPR003343">
    <property type="entry name" value="Big_2"/>
</dbReference>
<sequence length="1467" mass="159368">MKRLLSLLLVAAMLAAFIPVGSDVAMALETGDSQATSVINLFPNGDFELTAAPSGTWTQYTDTNPAPVNWDTWIPIGSGKPAGRTVSVTMDTYNHYSGQQSLLIDASKTSRVSINAKAPVEAGKSYRLQVWYKTENVAGGSGVYFRSSMLNSSGAKIIDGPTSTKVYGTNDWTMQQVFITVPAGGAKYFVELFFENSTGKVWFDNVRLEEYDGITGLTLEPTAMMMTAGETKSLTMKHTPSNLQSPQVIWTSSDENVATVDNNGHVTAVAAGVATITVATEDQTIKAQSKIGVDSAETAAAYAQLRERWKQKLVGTADAGLAADPAIQELVAEMDNSVSNPSNTGYLDTLSANDGSRITLWSDLTDSADTKVQHANNIVSELTRIKIMASAYNTASSRFYHDPQLRDAIIGALDWMYAKRYNEHFSYNSSSSWWGFEIGAPQLLNDCLILMYEELSDLQISNFMRTIDKYCPDPTKRVQNGSVIETGGNLLDKALVVTLRGVIGRNSAKITQGRDSIGSEFNYVTSGDGVYEDGSLVQHANIAYTAGYGAVWLSRTADITYLLNHSPWPVTDPRVANIYKWVSDTFEPVIYKGLYMDMVNGRGISRSSSGTARSTIVALASLAEGAPPEISATIRNMVKEWVSKDTTFDDYYKGLPIYSVMLLKNVMNDDTVAARGEISRSYMFNGMARVAHHRPNYAFGLSMFSDRISAFEMGNKENVKGWDTGLGMTYIYNNDLLQYRDGFWATVNSFRLPGTTTDGSGEGKMPGEWAYYYNTESHVGGAALDHLYSTSGMNFSLKKVTGSDLSGKKSWFMFNDEIVALGADIRKTSAATKPVETIVDNRKLNSSGDNAFMINGEQVPTALDYEEDMNHVNWAHLEGNLEGSDSDVGYYFPTAPTLHVVREARTGSWYDINNGQSQDELTRNYASIAFEHGNNPQAARYEYVLLPGKTAAQTQAYSEQPAVEVLSNTSTVQAVSNKQLGITTANFWSADSVGGITAKSAAAVIMREDNGEVKIAISDPTQKQSTVTIEVQQQDLTLRTADMGMEVTPIEGGIRIDVNTSGSLGKTYTAAFDLRKPHNIIVEGATADKQTAAQGETVTVTLDMPAGQKFDKWIVNPAGLTLNQDTTNINVYTFVMPDEAVTLTAAYKEAAIVDEIAPTWPTGAQLIASSVGRTSLMLTWQDAADDRGVSSYKIDKNGHEFIRLRGNITSYAVSGLSPNTSYRFEVKAGDEAGNWSDGIRVTATTEASSSSGGSTPSPDPEPTTPTPTEPTEPTEPIEPVEPTEPETPKVALSDILNHWAKASIEKSVELGFVKGYEDGTFRPNGVVTRGEVSTMLARALKLEQTNTQFEFSDQDQTPAWAQSSIQALAEAGYISGYKDGTFRANHDISRSEFVVMIVRAMGLEVNDHVTSTFDAADQIPVWAKPYIAAAAEAGLIKGNGSGKFNPNAPITRAEAVTLILSMLHDVK</sequence>
<dbReference type="STRING" id="1852522.SAMN06295960_4688"/>
<dbReference type="Gene3D" id="2.60.40.10">
    <property type="entry name" value="Immunoglobulins"/>
    <property type="match status" value="1"/>
</dbReference>
<dbReference type="CDD" id="cd01083">
    <property type="entry name" value="GAG_Lyase"/>
    <property type="match status" value="1"/>
</dbReference>
<feature type="domain" description="SLH" evidence="8">
    <location>
        <begin position="1413"/>
        <end position="1467"/>
    </location>
</feature>
<dbReference type="InterPro" id="IPR012970">
    <property type="entry name" value="Lyase_8_alpha_N"/>
</dbReference>
<feature type="active site" evidence="4">
    <location>
        <position position="539"/>
    </location>
</feature>
<feature type="active site" evidence="4">
    <location>
        <position position="548"/>
    </location>
</feature>
<dbReference type="InterPro" id="IPR003159">
    <property type="entry name" value="Lyase_8_central_dom"/>
</dbReference>
<dbReference type="SUPFAM" id="SSF49373">
    <property type="entry name" value="Invasin/intimin cell-adhesion fragments"/>
    <property type="match status" value="1"/>
</dbReference>
<dbReference type="InterPro" id="IPR008929">
    <property type="entry name" value="Chondroitin_lyas"/>
</dbReference>
<evidence type="ECO:0000313" key="9">
    <source>
        <dbReference type="EMBL" id="SMG58382.1"/>
    </source>
</evidence>
<dbReference type="SUPFAM" id="SSF49265">
    <property type="entry name" value="Fibronectin type III"/>
    <property type="match status" value="1"/>
</dbReference>
<dbReference type="PROSITE" id="PS51272">
    <property type="entry name" value="SLH"/>
    <property type="match status" value="3"/>
</dbReference>
<dbReference type="PANTHER" id="PTHR38481:SF1">
    <property type="entry name" value="HYALURONATE LYASE"/>
    <property type="match status" value="1"/>
</dbReference>
<accession>A0A1X7LYR5</accession>
<proteinExistence type="inferred from homology"/>
<keyword evidence="3" id="KW-0456">Lyase</keyword>
<dbReference type="SMART" id="SM00635">
    <property type="entry name" value="BID_2"/>
    <property type="match status" value="1"/>
</dbReference>
<dbReference type="InterPro" id="IPR011013">
    <property type="entry name" value="Gal_mutarotase_sf_dom"/>
</dbReference>
<dbReference type="InterPro" id="IPR014718">
    <property type="entry name" value="GH-type_carb-bd"/>
</dbReference>
<dbReference type="Proteomes" id="UP000193834">
    <property type="component" value="Unassembled WGS sequence"/>
</dbReference>
<dbReference type="GO" id="GO:0005576">
    <property type="term" value="C:extracellular region"/>
    <property type="evidence" value="ECO:0007669"/>
    <property type="project" value="InterPro"/>
</dbReference>
<dbReference type="InterPro" id="IPR044060">
    <property type="entry name" value="Bacterial_rp_domain"/>
</dbReference>
<comment type="similarity">
    <text evidence="1">Belongs to the polysaccharide lyase 8 family.</text>
</comment>
<name>A0A1X7LYR5_9BACL</name>
<dbReference type="Pfam" id="PF02884">
    <property type="entry name" value="Lyase_8_C"/>
    <property type="match status" value="1"/>
</dbReference>
<reference evidence="9 10" key="1">
    <citation type="submission" date="2017-04" db="EMBL/GenBank/DDBJ databases">
        <authorList>
            <person name="Afonso C.L."/>
            <person name="Miller P.J."/>
            <person name="Scott M.A."/>
            <person name="Spackman E."/>
            <person name="Goraichik I."/>
            <person name="Dimitrov K.M."/>
            <person name="Suarez D.L."/>
            <person name="Swayne D.E."/>
        </authorList>
    </citation>
    <scope>NUCLEOTIDE SEQUENCE [LARGE SCALE GENOMIC DNA]</scope>
    <source>
        <strain evidence="9 10">11</strain>
    </source>
</reference>
<feature type="domain" description="SLH" evidence="8">
    <location>
        <begin position="1348"/>
        <end position="1411"/>
    </location>
</feature>
<dbReference type="GO" id="GO:0005975">
    <property type="term" value="P:carbohydrate metabolic process"/>
    <property type="evidence" value="ECO:0007669"/>
    <property type="project" value="InterPro"/>
</dbReference>
<keyword evidence="2 6" id="KW-0732">Signal</keyword>
<evidence type="ECO:0000256" key="3">
    <source>
        <dbReference type="ARBA" id="ARBA00023239"/>
    </source>
</evidence>
<dbReference type="Pfam" id="PF02368">
    <property type="entry name" value="Big_2"/>
    <property type="match status" value="1"/>
</dbReference>
<dbReference type="Pfam" id="PF18998">
    <property type="entry name" value="Flg_new_2"/>
    <property type="match status" value="1"/>
</dbReference>
<dbReference type="Pfam" id="PF00041">
    <property type="entry name" value="fn3"/>
    <property type="match status" value="1"/>
</dbReference>
<dbReference type="RefSeq" id="WP_176229012.1">
    <property type="nucleotide sequence ID" value="NZ_FXAZ01000009.1"/>
</dbReference>
<dbReference type="Gene3D" id="1.50.10.100">
    <property type="entry name" value="Chondroitin AC/alginate lyase"/>
    <property type="match status" value="1"/>
</dbReference>